<evidence type="ECO:0000313" key="3">
    <source>
        <dbReference type="Proteomes" id="UP000287447"/>
    </source>
</evidence>
<dbReference type="RefSeq" id="WP_127764414.1">
    <property type="nucleotide sequence ID" value="NZ_SADE01000001.1"/>
</dbReference>
<name>A0A437QWZ6_9PROT</name>
<evidence type="ECO:0008006" key="4">
    <source>
        <dbReference type="Google" id="ProtNLM"/>
    </source>
</evidence>
<dbReference type="AlphaFoldDB" id="A0A437QWZ6"/>
<keyword evidence="3" id="KW-1185">Reference proteome</keyword>
<sequence length="318" mass="33300">MSVNTLAGRRLMRLAQAHRPRSQNLHKLNKGEFVMKIFSALISGAVLALGLTAGTANSASILTIDFIFEIDENAGNNPRGEAFGLDFSDDPIGLGSIKINLDVPAASSSSTKSNYTDAIAGFTLGDKDFGNFAAGTNAVSINDGQTVPSPGSFFDVDFKDGFSANLSLINDTDGVDEALLILEMERSYVSGSSNPPITTSTNLAEILKIANDGAITPTSSNLLLLYLTGTYNPVDGGFSATGENGSFDGIAARFSFFPQPFLQDFPDGQEPSFATLPPPTGDEGNETVSTVPIPPALPLLAVGLASLGLLSRRRRTAA</sequence>
<feature type="region of interest" description="Disordered" evidence="1">
    <location>
        <begin position="267"/>
        <end position="287"/>
    </location>
</feature>
<evidence type="ECO:0000256" key="1">
    <source>
        <dbReference type="SAM" id="MobiDB-lite"/>
    </source>
</evidence>
<proteinExistence type="predicted"/>
<protein>
    <recommendedName>
        <fullName evidence="4">VPLPA-CTERM sorting domain-containing protein</fullName>
    </recommendedName>
</protein>
<comment type="caution">
    <text evidence="2">The sequence shown here is derived from an EMBL/GenBank/DDBJ whole genome shotgun (WGS) entry which is preliminary data.</text>
</comment>
<gene>
    <name evidence="2" type="ORF">EOI86_07235</name>
</gene>
<evidence type="ECO:0000313" key="2">
    <source>
        <dbReference type="EMBL" id="RVU39042.1"/>
    </source>
</evidence>
<accession>A0A437QWZ6</accession>
<reference evidence="3" key="1">
    <citation type="submission" date="2019-01" db="EMBL/GenBank/DDBJ databases">
        <title>Gri0909 isolated from a small marine red alga.</title>
        <authorList>
            <person name="Kim J."/>
            <person name="Jeong S.E."/>
            <person name="Jeon C.O."/>
        </authorList>
    </citation>
    <scope>NUCLEOTIDE SEQUENCE [LARGE SCALE GENOMIC DNA]</scope>
    <source>
        <strain evidence="3">Gri0909</strain>
    </source>
</reference>
<dbReference type="Proteomes" id="UP000287447">
    <property type="component" value="Unassembled WGS sequence"/>
</dbReference>
<dbReference type="EMBL" id="SADE01000001">
    <property type="protein sequence ID" value="RVU39042.1"/>
    <property type="molecule type" value="Genomic_DNA"/>
</dbReference>
<organism evidence="2 3">
    <name type="scientific">Hwanghaeella grinnelliae</name>
    <dbReference type="NCBI Taxonomy" id="2500179"/>
    <lineage>
        <taxon>Bacteria</taxon>
        <taxon>Pseudomonadati</taxon>
        <taxon>Pseudomonadota</taxon>
        <taxon>Alphaproteobacteria</taxon>
        <taxon>Rhodospirillales</taxon>
        <taxon>Rhodospirillaceae</taxon>
        <taxon>Hwanghaeella</taxon>
    </lineage>
</organism>